<proteinExistence type="predicted"/>
<organism evidence="1 2">
    <name type="scientific">Nereida ignava</name>
    <dbReference type="NCBI Taxonomy" id="282199"/>
    <lineage>
        <taxon>Bacteria</taxon>
        <taxon>Pseudomonadati</taxon>
        <taxon>Pseudomonadota</taxon>
        <taxon>Alphaproteobacteria</taxon>
        <taxon>Rhodobacterales</taxon>
        <taxon>Roseobacteraceae</taxon>
        <taxon>Nereida</taxon>
    </lineage>
</organism>
<gene>
    <name evidence="1" type="ORF">NIG5292_01491</name>
</gene>
<dbReference type="Proteomes" id="UP000048949">
    <property type="component" value="Unassembled WGS sequence"/>
</dbReference>
<reference evidence="1 2" key="1">
    <citation type="submission" date="2015-04" db="EMBL/GenBank/DDBJ databases">
        <authorList>
            <person name="Syromyatnikov M.Y."/>
            <person name="Popov V.N."/>
        </authorList>
    </citation>
    <scope>NUCLEOTIDE SEQUENCE [LARGE SCALE GENOMIC DNA]</scope>
    <source>
        <strain evidence="1 2">CECT 5292</strain>
    </source>
</reference>
<keyword evidence="1" id="KW-0378">Hydrolase</keyword>
<dbReference type="PIRSF" id="PIRSF029730">
    <property type="entry name" value="UCP029730"/>
    <property type="match status" value="1"/>
</dbReference>
<dbReference type="Pfam" id="PF05013">
    <property type="entry name" value="FGase"/>
    <property type="match status" value="1"/>
</dbReference>
<keyword evidence="2" id="KW-1185">Reference proteome</keyword>
<name>A0A0U1NL52_9RHOB</name>
<dbReference type="RefSeq" id="WP_048598870.1">
    <property type="nucleotide sequence ID" value="NZ_CBFHGK010000005.1"/>
</dbReference>
<dbReference type="GO" id="GO:0016787">
    <property type="term" value="F:hydrolase activity"/>
    <property type="evidence" value="ECO:0007669"/>
    <property type="project" value="UniProtKB-KW"/>
</dbReference>
<dbReference type="EMBL" id="CVQV01000006">
    <property type="protein sequence ID" value="CRK75444.1"/>
    <property type="molecule type" value="Genomic_DNA"/>
</dbReference>
<evidence type="ECO:0000313" key="2">
    <source>
        <dbReference type="Proteomes" id="UP000048949"/>
    </source>
</evidence>
<accession>A0A0U1NL52</accession>
<dbReference type="InterPro" id="IPR011227">
    <property type="entry name" value="UCP029730"/>
</dbReference>
<dbReference type="AlphaFoldDB" id="A0A0U1NL52"/>
<protein>
    <submittedName>
        <fullName evidence="1">Putative N-formylglutamate amidohydrolase</fullName>
    </submittedName>
</protein>
<sequence length="246" mass="27013">MSQSTPYSPVHSEGATRAGRWLVTCDHATNQIPPLIEGGTLGLAPADMERHIAYDIGALGVSRALGEYLDSPVIWSDFSRLVIDPNRGADDPTLVMKLYDGTLIPANRDANTAERMELCYTPYHAKYAELAARREDTVICAIHSFTPQLNGRPKRPWEVGVLYASDTRLSAPTLTHLRNAGLCVGDNEPYAGHLRGDAIDTHALQHGRPNVLIEIRNDLIETDAQQKEWAQRLAPILEAALSDAQV</sequence>
<dbReference type="STRING" id="282199.GCA_001049735_01490"/>
<evidence type="ECO:0000313" key="1">
    <source>
        <dbReference type="EMBL" id="CRK75444.1"/>
    </source>
</evidence>
<dbReference type="InterPro" id="IPR007709">
    <property type="entry name" value="N-FG_amidohydro"/>
</dbReference>
<dbReference type="OrthoDB" id="9815326at2"/>
<dbReference type="Gene3D" id="3.40.630.40">
    <property type="entry name" value="Zn-dependent exopeptidases"/>
    <property type="match status" value="1"/>
</dbReference>
<dbReference type="SUPFAM" id="SSF53187">
    <property type="entry name" value="Zn-dependent exopeptidases"/>
    <property type="match status" value="1"/>
</dbReference>